<feature type="domain" description="GGDEF" evidence="2">
    <location>
        <begin position="233"/>
        <end position="363"/>
    </location>
</feature>
<dbReference type="PANTHER" id="PTHR45138:SF9">
    <property type="entry name" value="DIGUANYLATE CYCLASE DGCM-RELATED"/>
    <property type="match status" value="1"/>
</dbReference>
<evidence type="ECO:0000256" key="1">
    <source>
        <dbReference type="SAM" id="Phobius"/>
    </source>
</evidence>
<keyword evidence="4" id="KW-1185">Reference proteome</keyword>
<dbReference type="InterPro" id="IPR000160">
    <property type="entry name" value="GGDEF_dom"/>
</dbReference>
<dbReference type="InterPro" id="IPR050469">
    <property type="entry name" value="Diguanylate_Cyclase"/>
</dbReference>
<dbReference type="EMBL" id="FNID01000027">
    <property type="protein sequence ID" value="SDN66378.1"/>
    <property type="molecule type" value="Genomic_DNA"/>
</dbReference>
<dbReference type="FunFam" id="3.30.70.270:FF:000001">
    <property type="entry name" value="Diguanylate cyclase domain protein"/>
    <property type="match status" value="1"/>
</dbReference>
<dbReference type="NCBIfam" id="TIGR00254">
    <property type="entry name" value="GGDEF"/>
    <property type="match status" value="1"/>
</dbReference>
<dbReference type="AlphaFoldDB" id="A0A1H0D8E4"/>
<evidence type="ECO:0000313" key="3">
    <source>
        <dbReference type="EMBL" id="SDN66378.1"/>
    </source>
</evidence>
<dbReference type="PANTHER" id="PTHR45138">
    <property type="entry name" value="REGULATORY COMPONENTS OF SENSORY TRANSDUCTION SYSTEM"/>
    <property type="match status" value="1"/>
</dbReference>
<dbReference type="Gene3D" id="3.30.70.270">
    <property type="match status" value="1"/>
</dbReference>
<reference evidence="3 4" key="1">
    <citation type="submission" date="2016-10" db="EMBL/GenBank/DDBJ databases">
        <authorList>
            <person name="de Groot N.N."/>
        </authorList>
    </citation>
    <scope>NUCLEOTIDE SEQUENCE [LARGE SCALE GENOMIC DNA]</scope>
    <source>
        <strain evidence="3 4">CGMCC 1.5012</strain>
    </source>
</reference>
<feature type="transmembrane region" description="Helical" evidence="1">
    <location>
        <begin position="157"/>
        <end position="181"/>
    </location>
</feature>
<dbReference type="STRING" id="258515.SAMN05192585_12717"/>
<gene>
    <name evidence="3" type="ORF">SAMN05192585_12717</name>
</gene>
<organism evidence="3 4">
    <name type="scientific">Acetanaerobacterium elongatum</name>
    <dbReference type="NCBI Taxonomy" id="258515"/>
    <lineage>
        <taxon>Bacteria</taxon>
        <taxon>Bacillati</taxon>
        <taxon>Bacillota</taxon>
        <taxon>Clostridia</taxon>
        <taxon>Eubacteriales</taxon>
        <taxon>Oscillospiraceae</taxon>
        <taxon>Acetanaerobacterium</taxon>
    </lineage>
</organism>
<evidence type="ECO:0000259" key="2">
    <source>
        <dbReference type="PROSITE" id="PS50887"/>
    </source>
</evidence>
<dbReference type="InterPro" id="IPR029787">
    <property type="entry name" value="Nucleotide_cyclase"/>
</dbReference>
<evidence type="ECO:0000313" key="4">
    <source>
        <dbReference type="Proteomes" id="UP000199182"/>
    </source>
</evidence>
<sequence>MKQMIKSEPMRDRKKKKAHTSLKTIYMLTMCLCSLVHGVYLAIFCLMGIWTLVAANAVSVIIYLLLAAAMQNEHFALALSVTHLEIMAQAMLTIIFVGWGVGFEYVVLSLLAMEPHFIYRHRRTPYLLCVAGLLLIMTLKVHSLMIQPIVHTADRGVLIYILFFINMVIFFFGVIFSAVLLDRRNRISRHVLEENNRYLQKLAETDPLTGLLNRRSMTKRLEGAIKHQHETGEEFCLVMCDIDDFKLINDSYGHACGDYVLKMLCATICEYLDEQDVVCRWGGEEILLLLSDTRLETALQITEGLRRAIETTPFIYDGAIVSITVTMGVSACGNEQNVLDLVDAADRSMYNGKRRGKNCVTVS</sequence>
<keyword evidence="1" id="KW-1133">Transmembrane helix</keyword>
<proteinExistence type="predicted"/>
<keyword evidence="1" id="KW-0812">Transmembrane</keyword>
<feature type="transmembrane region" description="Helical" evidence="1">
    <location>
        <begin position="126"/>
        <end position="145"/>
    </location>
</feature>
<feature type="transmembrane region" description="Helical" evidence="1">
    <location>
        <begin position="49"/>
        <end position="68"/>
    </location>
</feature>
<accession>A0A1H0D8E4</accession>
<dbReference type="SMART" id="SM00267">
    <property type="entry name" value="GGDEF"/>
    <property type="match status" value="1"/>
</dbReference>
<dbReference type="Proteomes" id="UP000199182">
    <property type="component" value="Unassembled WGS sequence"/>
</dbReference>
<protein>
    <submittedName>
        <fullName evidence="3">Diguanylate cyclase (GGDEF) domain-containing protein</fullName>
    </submittedName>
</protein>
<dbReference type="Pfam" id="PF00990">
    <property type="entry name" value="GGDEF"/>
    <property type="match status" value="1"/>
</dbReference>
<dbReference type="SUPFAM" id="SSF55073">
    <property type="entry name" value="Nucleotide cyclase"/>
    <property type="match status" value="1"/>
</dbReference>
<dbReference type="CDD" id="cd01949">
    <property type="entry name" value="GGDEF"/>
    <property type="match status" value="1"/>
</dbReference>
<name>A0A1H0D8E4_9FIRM</name>
<dbReference type="PROSITE" id="PS50887">
    <property type="entry name" value="GGDEF"/>
    <property type="match status" value="1"/>
</dbReference>
<feature type="transmembrane region" description="Helical" evidence="1">
    <location>
        <begin position="21"/>
        <end position="43"/>
    </location>
</feature>
<keyword evidence="1" id="KW-0472">Membrane</keyword>
<dbReference type="GO" id="GO:0052621">
    <property type="term" value="F:diguanylate cyclase activity"/>
    <property type="evidence" value="ECO:0007669"/>
    <property type="project" value="TreeGrafter"/>
</dbReference>
<dbReference type="OrthoDB" id="9807794at2"/>
<dbReference type="InterPro" id="IPR043128">
    <property type="entry name" value="Rev_trsase/Diguanyl_cyclase"/>
</dbReference>